<gene>
    <name evidence="2" type="ORF">HNR10_004936</name>
</gene>
<proteinExistence type="predicted"/>
<dbReference type="InterPro" id="IPR017927">
    <property type="entry name" value="FAD-bd_FR_type"/>
</dbReference>
<dbReference type="InterPro" id="IPR007037">
    <property type="entry name" value="SIP_rossman_dom"/>
</dbReference>
<protein>
    <submittedName>
        <fullName evidence="2">NADPH-dependent ferric siderophore reductase</fullName>
    </submittedName>
</protein>
<organism evidence="2 3">
    <name type="scientific">Nocardiopsis aegyptia</name>
    <dbReference type="NCBI Taxonomy" id="220378"/>
    <lineage>
        <taxon>Bacteria</taxon>
        <taxon>Bacillati</taxon>
        <taxon>Actinomycetota</taxon>
        <taxon>Actinomycetes</taxon>
        <taxon>Streptosporangiales</taxon>
        <taxon>Nocardiopsidaceae</taxon>
        <taxon>Nocardiopsis</taxon>
    </lineage>
</organism>
<dbReference type="Proteomes" id="UP000572051">
    <property type="component" value="Unassembled WGS sequence"/>
</dbReference>
<dbReference type="EMBL" id="JACCFS010000001">
    <property type="protein sequence ID" value="NYJ37055.1"/>
    <property type="molecule type" value="Genomic_DNA"/>
</dbReference>
<dbReference type="CDD" id="cd06193">
    <property type="entry name" value="siderophore_interacting"/>
    <property type="match status" value="1"/>
</dbReference>
<dbReference type="InterPro" id="IPR039374">
    <property type="entry name" value="SIP_fam"/>
</dbReference>
<reference evidence="2 3" key="1">
    <citation type="submission" date="2020-07" db="EMBL/GenBank/DDBJ databases">
        <title>Sequencing the genomes of 1000 actinobacteria strains.</title>
        <authorList>
            <person name="Klenk H.-P."/>
        </authorList>
    </citation>
    <scope>NUCLEOTIDE SEQUENCE [LARGE SCALE GENOMIC DNA]</scope>
    <source>
        <strain evidence="2 3">DSM 44442</strain>
    </source>
</reference>
<dbReference type="SUPFAM" id="SSF63380">
    <property type="entry name" value="Riboflavin synthase domain-like"/>
    <property type="match status" value="1"/>
</dbReference>
<dbReference type="Gene3D" id="3.40.50.80">
    <property type="entry name" value="Nucleotide-binding domain of ferredoxin-NADP reductase (FNR) module"/>
    <property type="match status" value="1"/>
</dbReference>
<keyword evidence="3" id="KW-1185">Reference proteome</keyword>
<evidence type="ECO:0000313" key="2">
    <source>
        <dbReference type="EMBL" id="NYJ37055.1"/>
    </source>
</evidence>
<dbReference type="AlphaFoldDB" id="A0A7Z0ERP9"/>
<evidence type="ECO:0000259" key="1">
    <source>
        <dbReference type="PROSITE" id="PS51384"/>
    </source>
</evidence>
<dbReference type="InterPro" id="IPR017938">
    <property type="entry name" value="Riboflavin_synthase-like_b-brl"/>
</dbReference>
<evidence type="ECO:0000313" key="3">
    <source>
        <dbReference type="Proteomes" id="UP000572051"/>
    </source>
</evidence>
<dbReference type="PANTHER" id="PTHR30157:SF0">
    <property type="entry name" value="NADPH-DEPENDENT FERRIC-CHELATE REDUCTASE"/>
    <property type="match status" value="1"/>
</dbReference>
<dbReference type="Pfam" id="PF08021">
    <property type="entry name" value="FAD_binding_9"/>
    <property type="match status" value="1"/>
</dbReference>
<name>A0A7Z0ERP9_9ACTN</name>
<dbReference type="PROSITE" id="PS51384">
    <property type="entry name" value="FAD_FR"/>
    <property type="match status" value="1"/>
</dbReference>
<dbReference type="Gene3D" id="2.40.30.10">
    <property type="entry name" value="Translation factors"/>
    <property type="match status" value="1"/>
</dbReference>
<feature type="domain" description="FAD-binding FR-type" evidence="1">
    <location>
        <begin position="10"/>
        <end position="135"/>
    </location>
</feature>
<sequence length="278" mass="31138">MAERPGRRTPRATHARVERIERLTPHMLRLVLGGPGLAEFSVGEFTDHYVKLLFPPQGVTYPVPFDLGRIREELPREQWPLMRTYTVRWWDADRRELALDVVIHGDEGVAGPWAARARPGDEIHFAGPGGGYAPDPTADWHLLVGDESALPAVAAALERLPAGARAHVLVEVAGPEEEQKLETAADATVTWLHRGANRVGEPLLAAVRDLELPPGQVHAFVHGEAGFVKELRRWLRRDLGVPRERLSVSGYWRLGLNEDGWQSAKRDWNRQVEEEQEG</sequence>
<dbReference type="GO" id="GO:0016491">
    <property type="term" value="F:oxidoreductase activity"/>
    <property type="evidence" value="ECO:0007669"/>
    <property type="project" value="InterPro"/>
</dbReference>
<dbReference type="Pfam" id="PF04954">
    <property type="entry name" value="SIP"/>
    <property type="match status" value="1"/>
</dbReference>
<dbReference type="RefSeq" id="WP_179827438.1">
    <property type="nucleotide sequence ID" value="NZ_JACCFS010000001.1"/>
</dbReference>
<comment type="caution">
    <text evidence="2">The sequence shown here is derived from an EMBL/GenBank/DDBJ whole genome shotgun (WGS) entry which is preliminary data.</text>
</comment>
<dbReference type="InterPro" id="IPR013113">
    <property type="entry name" value="SIP_FAD-bd"/>
</dbReference>
<dbReference type="FunFam" id="2.40.30.10:FF:000131">
    <property type="entry name" value="NADPH-dependent ferric siderophore reductase"/>
    <property type="match status" value="1"/>
</dbReference>
<dbReference type="InterPro" id="IPR039261">
    <property type="entry name" value="FNR_nucleotide-bd"/>
</dbReference>
<dbReference type="PANTHER" id="PTHR30157">
    <property type="entry name" value="FERRIC REDUCTASE, NADPH-DEPENDENT"/>
    <property type="match status" value="1"/>
</dbReference>
<accession>A0A7Z0ERP9</accession>